<reference evidence="6 7" key="1">
    <citation type="submission" date="2019-11" db="EMBL/GenBank/DDBJ databases">
        <title>Pseudodesulfovibrio alkaliphilus, sp. nov., an alkaliphilic sulfate-reducing bacteria from mud volcano of Taman peninsula, Russia.</title>
        <authorList>
            <person name="Frolova A."/>
            <person name="Merkel A.Y."/>
            <person name="Slobodkin A.I."/>
        </authorList>
    </citation>
    <scope>NUCLEOTIDE SEQUENCE [LARGE SCALE GENOMIC DNA]</scope>
    <source>
        <strain evidence="6 7">F-1</strain>
    </source>
</reference>
<dbReference type="CDD" id="cd07023">
    <property type="entry name" value="S49_Sppa_N_C"/>
    <property type="match status" value="1"/>
</dbReference>
<dbReference type="Pfam" id="PF01343">
    <property type="entry name" value="Peptidase_S49"/>
    <property type="match status" value="1"/>
</dbReference>
<evidence type="ECO:0000259" key="5">
    <source>
        <dbReference type="Pfam" id="PF01343"/>
    </source>
</evidence>
<evidence type="ECO:0000313" key="7">
    <source>
        <dbReference type="Proteomes" id="UP000461162"/>
    </source>
</evidence>
<dbReference type="PANTHER" id="PTHR42987:SF6">
    <property type="entry name" value="PROTEINASE IV"/>
    <property type="match status" value="1"/>
</dbReference>
<protein>
    <submittedName>
        <fullName evidence="6">Signal peptide peptidase SppA</fullName>
    </submittedName>
</protein>
<dbReference type="EMBL" id="WODC01000005">
    <property type="protein sequence ID" value="MUM77799.1"/>
    <property type="molecule type" value="Genomic_DNA"/>
</dbReference>
<dbReference type="Gene3D" id="3.90.226.10">
    <property type="entry name" value="2-enoyl-CoA Hydratase, Chain A, domain 1"/>
    <property type="match status" value="1"/>
</dbReference>
<dbReference type="InterPro" id="IPR047272">
    <property type="entry name" value="S49_SppA_C"/>
</dbReference>
<name>A0A7K1KNZ0_9BACT</name>
<dbReference type="Gene3D" id="6.20.330.10">
    <property type="match status" value="1"/>
</dbReference>
<dbReference type="InterPro" id="IPR029045">
    <property type="entry name" value="ClpP/crotonase-like_dom_sf"/>
</dbReference>
<dbReference type="GO" id="GO:0008236">
    <property type="term" value="F:serine-type peptidase activity"/>
    <property type="evidence" value="ECO:0007669"/>
    <property type="project" value="UniProtKB-KW"/>
</dbReference>
<keyword evidence="4" id="KW-0720">Serine protease</keyword>
<sequence>MRRTSSPAVPALLAALALFLVLPGCAPKLKIFAAPTTDPLKEFVLEGSAADKLALVHLTGFLTVQPRQGVLRATPSQVQELVSALALAEADPQVRAVVLAIDSPGGTATTSDILYHEIAGFRERTGKAVVAAMLDVAASGGYYAALPADWILAHPTTITGSVGVVFMRPKLHGLLDKIGVDVEVSKSGADKDMGSPFRPTSPEEAALFQAIIDDYADRFLSLVARHRSLTDRNMELARTARIFTARQALDAGLIDEVGYIQDAFAKARALAGLPEGARVVTYRRDTYPNDNPYNTMTAADPESASLLGLDAGFIMPPRAGFHYVWPQGMTR</sequence>
<organism evidence="6 7">
    <name type="scientific">Pseudodesulfovibrio alkaliphilus</name>
    <dbReference type="NCBI Taxonomy" id="2661613"/>
    <lineage>
        <taxon>Bacteria</taxon>
        <taxon>Pseudomonadati</taxon>
        <taxon>Thermodesulfobacteriota</taxon>
        <taxon>Desulfovibrionia</taxon>
        <taxon>Desulfovibrionales</taxon>
        <taxon>Desulfovibrionaceae</taxon>
    </lineage>
</organism>
<comment type="similarity">
    <text evidence="1">Belongs to the peptidase S49 family.</text>
</comment>
<evidence type="ECO:0000256" key="2">
    <source>
        <dbReference type="ARBA" id="ARBA00022670"/>
    </source>
</evidence>
<dbReference type="GO" id="GO:0006508">
    <property type="term" value="P:proteolysis"/>
    <property type="evidence" value="ECO:0007669"/>
    <property type="project" value="UniProtKB-KW"/>
</dbReference>
<feature type="domain" description="Peptidase S49" evidence="5">
    <location>
        <begin position="124"/>
        <end position="273"/>
    </location>
</feature>
<dbReference type="InterPro" id="IPR002142">
    <property type="entry name" value="Peptidase_S49"/>
</dbReference>
<keyword evidence="7" id="KW-1185">Reference proteome</keyword>
<dbReference type="InterPro" id="IPR004635">
    <property type="entry name" value="Pept_S49_SppA"/>
</dbReference>
<dbReference type="AlphaFoldDB" id="A0A7K1KNZ0"/>
<dbReference type="NCBIfam" id="TIGR00706">
    <property type="entry name" value="SppA_dom"/>
    <property type="match status" value="1"/>
</dbReference>
<comment type="caution">
    <text evidence="6">The sequence shown here is derived from an EMBL/GenBank/DDBJ whole genome shotgun (WGS) entry which is preliminary data.</text>
</comment>
<evidence type="ECO:0000313" key="6">
    <source>
        <dbReference type="EMBL" id="MUM77799.1"/>
    </source>
</evidence>
<keyword evidence="2" id="KW-0645">Protease</keyword>
<accession>A0A7K1KNZ0</accession>
<keyword evidence="3" id="KW-0378">Hydrolase</keyword>
<dbReference type="Proteomes" id="UP000461162">
    <property type="component" value="Unassembled WGS sequence"/>
</dbReference>
<gene>
    <name evidence="6" type="primary">sppA</name>
    <name evidence="6" type="ORF">GKC30_09150</name>
</gene>
<dbReference type="SUPFAM" id="SSF52096">
    <property type="entry name" value="ClpP/crotonase"/>
    <property type="match status" value="1"/>
</dbReference>
<proteinExistence type="inferred from homology"/>
<dbReference type="PANTHER" id="PTHR42987">
    <property type="entry name" value="PEPTIDASE S49"/>
    <property type="match status" value="1"/>
</dbReference>
<evidence type="ECO:0000256" key="4">
    <source>
        <dbReference type="ARBA" id="ARBA00022825"/>
    </source>
</evidence>
<evidence type="ECO:0000256" key="3">
    <source>
        <dbReference type="ARBA" id="ARBA00022801"/>
    </source>
</evidence>
<dbReference type="RefSeq" id="WP_155934317.1">
    <property type="nucleotide sequence ID" value="NZ_WODC01000005.1"/>
</dbReference>
<evidence type="ECO:0000256" key="1">
    <source>
        <dbReference type="ARBA" id="ARBA00008683"/>
    </source>
</evidence>